<evidence type="ECO:0008006" key="3">
    <source>
        <dbReference type="Google" id="ProtNLM"/>
    </source>
</evidence>
<name>A0A4S4MCJ2_9APHY</name>
<evidence type="ECO:0000313" key="2">
    <source>
        <dbReference type="Proteomes" id="UP000308730"/>
    </source>
</evidence>
<dbReference type="Proteomes" id="UP000308730">
    <property type="component" value="Unassembled WGS sequence"/>
</dbReference>
<dbReference type="OrthoDB" id="2754576at2759"/>
<comment type="caution">
    <text evidence="1">The sequence shown here is derived from an EMBL/GenBank/DDBJ whole genome shotgun (WGS) entry which is preliminary data.</text>
</comment>
<protein>
    <recommendedName>
        <fullName evidence="3">F-box domain-containing protein</fullName>
    </recommendedName>
</protein>
<keyword evidence="2" id="KW-1185">Reference proteome</keyword>
<dbReference type="EMBL" id="SGPM01000379">
    <property type="protein sequence ID" value="THH23206.1"/>
    <property type="molecule type" value="Genomic_DNA"/>
</dbReference>
<gene>
    <name evidence="1" type="ORF">EUX98_g7974</name>
</gene>
<dbReference type="AlphaFoldDB" id="A0A4S4MCJ2"/>
<proteinExistence type="predicted"/>
<organism evidence="1 2">
    <name type="scientific">Antrodiella citrinella</name>
    <dbReference type="NCBI Taxonomy" id="2447956"/>
    <lineage>
        <taxon>Eukaryota</taxon>
        <taxon>Fungi</taxon>
        <taxon>Dikarya</taxon>
        <taxon>Basidiomycota</taxon>
        <taxon>Agaricomycotina</taxon>
        <taxon>Agaricomycetes</taxon>
        <taxon>Polyporales</taxon>
        <taxon>Steccherinaceae</taxon>
        <taxon>Antrodiella</taxon>
    </lineage>
</organism>
<reference evidence="1 2" key="1">
    <citation type="submission" date="2019-02" db="EMBL/GenBank/DDBJ databases">
        <title>Genome sequencing of the rare red list fungi Antrodiella citrinella (Flaviporus citrinellus).</title>
        <authorList>
            <person name="Buettner E."/>
            <person name="Kellner H."/>
        </authorList>
    </citation>
    <scope>NUCLEOTIDE SEQUENCE [LARGE SCALE GENOMIC DNA]</scope>
    <source>
        <strain evidence="1 2">DSM 108506</strain>
    </source>
</reference>
<accession>A0A4S4MCJ2</accession>
<evidence type="ECO:0000313" key="1">
    <source>
        <dbReference type="EMBL" id="THH23206.1"/>
    </source>
</evidence>
<sequence length="422" mass="47100">MEVPLFPNEIIDAIGDVASPDDPEDRKTLIIMTAVCRAWASVAKEKLWRKISVEHKKVPDLIKFLQDAARGTNGYSVGSCVRWMDFGKQDNLVDSPVSSMPLTMLMTLLDLLPNVEVLRFYGMPYMPVESLVDSGGVASSSLCRGGPTVKQIYVDFHGGQEYRMAQLAVFVNSFTDIGDLHVRGLRFQPEHINLWSWAEIRAAQKSLGELGIVRANVRGLTISFSSSYSRMALMELMRQSPCLQLESIGEGIDDFIVLSDLDHKSGSSVKHLSFDMPQDIEYGPAAARIWTQSAKKYSARTSLREVFVYVLSSALSDLPEWHQTLGLFSHIPSRHLTLVRLSLSGSARNFSMQLNGESEKLANIFCKMPCLRTLELYPAFFDMAQTPPFVEQESEEVQSVIEGFKKVLPGISVVVLEHSDLK</sequence>